<comment type="caution">
    <text evidence="1">The sequence shown here is derived from an EMBL/GenBank/DDBJ whole genome shotgun (WGS) entry which is preliminary data.</text>
</comment>
<keyword evidence="2" id="KW-1185">Reference proteome</keyword>
<accession>A0ABR9SBH0</accession>
<dbReference type="EMBL" id="JADDOJ010000009">
    <property type="protein sequence ID" value="MBE7939698.1"/>
    <property type="molecule type" value="Genomic_DNA"/>
</dbReference>
<gene>
    <name evidence="1" type="ORF">IM725_03810</name>
</gene>
<sequence>MQDFQRIEIRSRGELREWLQKHHQRRESIWLVSFKKAARPELHVPYEDIVEEALCFGWVDSQPRSLDAERSMRLLSPRRAGSAWSALNKRRVEALIASGRMQPAGLAKVMAARADGSWTRIDGVEAGAIPQDLGNALERVPAAQANFQAFPASTRRAILEWIGNARQAATRERRIVETVEKAKDNLRANQYRQPKGRGGAR</sequence>
<proteinExistence type="predicted"/>
<dbReference type="Proteomes" id="UP000715965">
    <property type="component" value="Unassembled WGS sequence"/>
</dbReference>
<evidence type="ECO:0000313" key="1">
    <source>
        <dbReference type="EMBL" id="MBE7939698.1"/>
    </source>
</evidence>
<reference evidence="1 2" key="1">
    <citation type="submission" date="2020-10" db="EMBL/GenBank/DDBJ databases">
        <title>Draft genome of Ramlibacter aquaticus LMG 30558.</title>
        <authorList>
            <person name="Props R."/>
        </authorList>
    </citation>
    <scope>NUCLEOTIDE SEQUENCE [LARGE SCALE GENOMIC DNA]</scope>
    <source>
        <strain evidence="1 2">LMG 30558</strain>
    </source>
</reference>
<evidence type="ECO:0000313" key="2">
    <source>
        <dbReference type="Proteomes" id="UP000715965"/>
    </source>
</evidence>
<name>A0ABR9SBH0_9BURK</name>
<dbReference type="Pfam" id="PF13376">
    <property type="entry name" value="OmdA"/>
    <property type="match status" value="1"/>
</dbReference>
<protein>
    <submittedName>
        <fullName evidence="1">YdeI/OmpD-associated family protein</fullName>
    </submittedName>
</protein>
<dbReference type="RefSeq" id="WP_193779249.1">
    <property type="nucleotide sequence ID" value="NZ_JADDOJ010000009.1"/>
</dbReference>
<organism evidence="1 2">
    <name type="scientific">Ramlibacter aquaticus</name>
    <dbReference type="NCBI Taxonomy" id="2780094"/>
    <lineage>
        <taxon>Bacteria</taxon>
        <taxon>Pseudomonadati</taxon>
        <taxon>Pseudomonadota</taxon>
        <taxon>Betaproteobacteria</taxon>
        <taxon>Burkholderiales</taxon>
        <taxon>Comamonadaceae</taxon>
        <taxon>Ramlibacter</taxon>
    </lineage>
</organism>